<evidence type="ECO:0000256" key="3">
    <source>
        <dbReference type="ARBA" id="ARBA00022737"/>
    </source>
</evidence>
<evidence type="ECO:0000256" key="5">
    <source>
        <dbReference type="SAM" id="MobiDB-lite"/>
    </source>
</evidence>
<accession>A0A448WZ10</accession>
<evidence type="ECO:0000256" key="1">
    <source>
        <dbReference type="ARBA" id="ARBA00004496"/>
    </source>
</evidence>
<keyword evidence="2" id="KW-0963">Cytoplasm</keyword>
<dbReference type="EMBL" id="CAAALY010063436">
    <property type="protein sequence ID" value="VEL23713.1"/>
    <property type="molecule type" value="Genomic_DNA"/>
</dbReference>
<evidence type="ECO:0000313" key="6">
    <source>
        <dbReference type="EMBL" id="VEL23713.1"/>
    </source>
</evidence>
<sequence>MAMLSQNEIISRTKTSVLALESLKNEQALALDGLKAQISSAELDKIEKEFIEEKTPPLSSLLDRIQCSIDEAGAEKQKLKYQGRRLYQENVWLRDELTKSHEEFRLSEQKVVLLESQVKQLEFTAEMRKYDVPESADSTAPGDGSGEGNEKTAAD</sequence>
<evidence type="ECO:0000256" key="4">
    <source>
        <dbReference type="ARBA" id="ARBA00022803"/>
    </source>
</evidence>
<feature type="non-terminal residue" evidence="6">
    <location>
        <position position="1"/>
    </location>
</feature>
<dbReference type="InterPro" id="IPR002151">
    <property type="entry name" value="Kinesin_light"/>
</dbReference>
<dbReference type="GO" id="GO:0005737">
    <property type="term" value="C:cytoplasm"/>
    <property type="evidence" value="ECO:0007669"/>
    <property type="project" value="UniProtKB-SubCell"/>
</dbReference>
<keyword evidence="7" id="KW-1185">Reference proteome</keyword>
<keyword evidence="4" id="KW-0802">TPR repeat</keyword>
<dbReference type="PANTHER" id="PTHR45783:SF3">
    <property type="entry name" value="KINESIN LIGHT CHAIN"/>
    <property type="match status" value="1"/>
</dbReference>
<dbReference type="GO" id="GO:0007018">
    <property type="term" value="P:microtubule-based movement"/>
    <property type="evidence" value="ECO:0007669"/>
    <property type="project" value="TreeGrafter"/>
</dbReference>
<gene>
    <name evidence="6" type="ORF">PXEA_LOCUS17153</name>
</gene>
<keyword evidence="3" id="KW-0677">Repeat</keyword>
<feature type="region of interest" description="Disordered" evidence="5">
    <location>
        <begin position="129"/>
        <end position="155"/>
    </location>
</feature>
<evidence type="ECO:0000256" key="2">
    <source>
        <dbReference type="ARBA" id="ARBA00022490"/>
    </source>
</evidence>
<evidence type="ECO:0000313" key="7">
    <source>
        <dbReference type="Proteomes" id="UP000784294"/>
    </source>
</evidence>
<name>A0A448WZ10_9PLAT</name>
<dbReference type="AlphaFoldDB" id="A0A448WZ10"/>
<dbReference type="GO" id="GO:0005871">
    <property type="term" value="C:kinesin complex"/>
    <property type="evidence" value="ECO:0007669"/>
    <property type="project" value="InterPro"/>
</dbReference>
<proteinExistence type="predicted"/>
<protein>
    <submittedName>
        <fullName evidence="6">Uncharacterized protein</fullName>
    </submittedName>
</protein>
<comment type="caution">
    <text evidence="6">The sequence shown here is derived from an EMBL/GenBank/DDBJ whole genome shotgun (WGS) entry which is preliminary data.</text>
</comment>
<dbReference type="GO" id="GO:0019894">
    <property type="term" value="F:kinesin binding"/>
    <property type="evidence" value="ECO:0007669"/>
    <property type="project" value="TreeGrafter"/>
</dbReference>
<dbReference type="PANTHER" id="PTHR45783">
    <property type="entry name" value="KINESIN LIGHT CHAIN"/>
    <property type="match status" value="1"/>
</dbReference>
<organism evidence="6 7">
    <name type="scientific">Protopolystoma xenopodis</name>
    <dbReference type="NCBI Taxonomy" id="117903"/>
    <lineage>
        <taxon>Eukaryota</taxon>
        <taxon>Metazoa</taxon>
        <taxon>Spiralia</taxon>
        <taxon>Lophotrochozoa</taxon>
        <taxon>Platyhelminthes</taxon>
        <taxon>Monogenea</taxon>
        <taxon>Polyopisthocotylea</taxon>
        <taxon>Polystomatidea</taxon>
        <taxon>Polystomatidae</taxon>
        <taxon>Protopolystoma</taxon>
    </lineage>
</organism>
<comment type="subcellular location">
    <subcellularLocation>
        <location evidence="1">Cytoplasm</location>
    </subcellularLocation>
</comment>
<reference evidence="6" key="1">
    <citation type="submission" date="2018-11" db="EMBL/GenBank/DDBJ databases">
        <authorList>
            <consortium name="Pathogen Informatics"/>
        </authorList>
    </citation>
    <scope>NUCLEOTIDE SEQUENCE</scope>
</reference>
<dbReference type="OrthoDB" id="6267177at2759"/>
<dbReference type="Proteomes" id="UP000784294">
    <property type="component" value="Unassembled WGS sequence"/>
</dbReference>